<feature type="compositionally biased region" description="Pro residues" evidence="1">
    <location>
        <begin position="191"/>
        <end position="205"/>
    </location>
</feature>
<dbReference type="EMBL" id="JBHSON010000030">
    <property type="protein sequence ID" value="MFC5748311.1"/>
    <property type="molecule type" value="Genomic_DNA"/>
</dbReference>
<comment type="caution">
    <text evidence="3">The sequence shown here is derived from an EMBL/GenBank/DDBJ whole genome shotgun (WGS) entry which is preliminary data.</text>
</comment>
<sequence>MKYLSTVSLIAATLTTGMVAGLMADWAYTILPGLGRSSDRTFVEAVQQLNRAIQNGWFFLSFLGAILFGGLAAYLAWRGHGRDALPWIIAGLALYLVTFVITFAANIPLNERIDKAGDPARIKDLAAVRADFESTWMAWHIVRTLANIAAFACLAWALVIHGGQRVKADGAADAGRASRQPVAAVDQHPTRPQPHGPAPAPPVQP</sequence>
<feature type="transmembrane region" description="Helical" evidence="2">
    <location>
        <begin position="84"/>
        <end position="105"/>
    </location>
</feature>
<reference evidence="4" key="1">
    <citation type="journal article" date="2019" name="Int. J. Syst. Evol. Microbiol.">
        <title>The Global Catalogue of Microorganisms (GCM) 10K type strain sequencing project: providing services to taxonomists for standard genome sequencing and annotation.</title>
        <authorList>
            <consortium name="The Broad Institute Genomics Platform"/>
            <consortium name="The Broad Institute Genome Sequencing Center for Infectious Disease"/>
            <person name="Wu L."/>
            <person name="Ma J."/>
        </authorList>
    </citation>
    <scope>NUCLEOTIDE SEQUENCE [LARGE SCALE GENOMIC DNA]</scope>
    <source>
        <strain evidence="4">KCTC 42087</strain>
    </source>
</reference>
<keyword evidence="2" id="KW-1133">Transmembrane helix</keyword>
<evidence type="ECO:0000313" key="3">
    <source>
        <dbReference type="EMBL" id="MFC5748311.1"/>
    </source>
</evidence>
<feature type="transmembrane region" description="Helical" evidence="2">
    <location>
        <begin position="137"/>
        <end position="159"/>
    </location>
</feature>
<name>A0ABW1A1H0_9ACTN</name>
<accession>A0ABW1A1H0</accession>
<feature type="region of interest" description="Disordered" evidence="1">
    <location>
        <begin position="171"/>
        <end position="205"/>
    </location>
</feature>
<keyword evidence="2" id="KW-0472">Membrane</keyword>
<proteinExistence type="predicted"/>
<dbReference type="RefSeq" id="WP_378283964.1">
    <property type="nucleotide sequence ID" value="NZ_JBHSON010000030.1"/>
</dbReference>
<organism evidence="3 4">
    <name type="scientific">Actinomadura rugatobispora</name>
    <dbReference type="NCBI Taxonomy" id="1994"/>
    <lineage>
        <taxon>Bacteria</taxon>
        <taxon>Bacillati</taxon>
        <taxon>Actinomycetota</taxon>
        <taxon>Actinomycetes</taxon>
        <taxon>Streptosporangiales</taxon>
        <taxon>Thermomonosporaceae</taxon>
        <taxon>Actinomadura</taxon>
    </lineage>
</organism>
<feature type="transmembrane region" description="Helical" evidence="2">
    <location>
        <begin position="57"/>
        <end position="77"/>
    </location>
</feature>
<dbReference type="InterPro" id="IPR013901">
    <property type="entry name" value="Anthrone_oxy"/>
</dbReference>
<keyword evidence="4" id="KW-1185">Reference proteome</keyword>
<evidence type="ECO:0000256" key="2">
    <source>
        <dbReference type="SAM" id="Phobius"/>
    </source>
</evidence>
<gene>
    <name evidence="3" type="ORF">ACFPZN_22015</name>
</gene>
<protein>
    <submittedName>
        <fullName evidence="3">DUF1772 domain-containing protein</fullName>
    </submittedName>
</protein>
<evidence type="ECO:0000313" key="4">
    <source>
        <dbReference type="Proteomes" id="UP001596074"/>
    </source>
</evidence>
<keyword evidence="2" id="KW-0812">Transmembrane</keyword>
<dbReference type="Pfam" id="PF08592">
    <property type="entry name" value="Anthrone_oxy"/>
    <property type="match status" value="1"/>
</dbReference>
<dbReference type="Proteomes" id="UP001596074">
    <property type="component" value="Unassembled WGS sequence"/>
</dbReference>
<evidence type="ECO:0000256" key="1">
    <source>
        <dbReference type="SAM" id="MobiDB-lite"/>
    </source>
</evidence>